<sequence length="531" mass="61677">MGAFKSKEQNGMFVEPPQLPPGCWAFQQGLLLLVDCNCHKTAPRRCNPGPPPIPDSMAEWMGMPSPPRRQLGPEEFIWQEYFNHVPNPYPLLDEGTLEKRILWPELYRIHTNEPHNLSEIELAALAPDLGSEVLSGQAESTNPTSYSHWGPVPFNGLAYPVEALMPDEMSHQSFVRTTQYNRELEEFLFTGDDVDHAVWHSNKLLAFKPELTIYRMWTDNYTYVADWDPRVVLNILAGSILDQINRPHHEDRLGMVFKLMPARHTYALQYCAMNTAERAADEIEQALASIRREKDLGRMAFRIAPWLAYLFEMYQLWKDITGLDIARGQAKVNITARSENTNDTDSSRTEASKDAYKWEQWSDKHKKIGKGNKYPSFWLPWYRSPYRAKVVAEQYGPESEPQPWEVLLTADPQPNDVPWDTICGDVLAASKRWRSINRRKEEFMPRFDAVLKAWDIMGPKLRKLGHGERLDRISKIVSWRRQGKPQEFLRHEQPWMCKFVEPFDLCITVGHAMHMLTLAIRQQIEPVYWEI</sequence>
<reference evidence="1" key="1">
    <citation type="submission" date="2022-10" db="EMBL/GenBank/DDBJ databases">
        <title>Determination and structural analysis of whole genome sequence of Sarocladium strictum F4-1.</title>
        <authorList>
            <person name="Hu L."/>
            <person name="Jiang Y."/>
        </authorList>
    </citation>
    <scope>NUCLEOTIDE SEQUENCE</scope>
    <source>
        <strain evidence="1">F4-1</strain>
    </source>
</reference>
<comment type="caution">
    <text evidence="1">The sequence shown here is derived from an EMBL/GenBank/DDBJ whole genome shotgun (WGS) entry which is preliminary data.</text>
</comment>
<name>A0AA39GJB8_SARSR</name>
<dbReference type="EMBL" id="JAPDFR010000003">
    <property type="protein sequence ID" value="KAK0388425.1"/>
    <property type="molecule type" value="Genomic_DNA"/>
</dbReference>
<organism evidence="1 2">
    <name type="scientific">Sarocladium strictum</name>
    <name type="common">Black bundle disease fungus</name>
    <name type="synonym">Acremonium strictum</name>
    <dbReference type="NCBI Taxonomy" id="5046"/>
    <lineage>
        <taxon>Eukaryota</taxon>
        <taxon>Fungi</taxon>
        <taxon>Dikarya</taxon>
        <taxon>Ascomycota</taxon>
        <taxon>Pezizomycotina</taxon>
        <taxon>Sordariomycetes</taxon>
        <taxon>Hypocreomycetidae</taxon>
        <taxon>Hypocreales</taxon>
        <taxon>Sarocladiaceae</taxon>
        <taxon>Sarocladium</taxon>
    </lineage>
</organism>
<evidence type="ECO:0000313" key="1">
    <source>
        <dbReference type="EMBL" id="KAK0388425.1"/>
    </source>
</evidence>
<protein>
    <submittedName>
        <fullName evidence="1">Uncharacterized protein</fullName>
    </submittedName>
</protein>
<dbReference type="AlphaFoldDB" id="A0AA39GJB8"/>
<keyword evidence="2" id="KW-1185">Reference proteome</keyword>
<proteinExistence type="predicted"/>
<dbReference type="Proteomes" id="UP001175261">
    <property type="component" value="Unassembled WGS sequence"/>
</dbReference>
<evidence type="ECO:0000313" key="2">
    <source>
        <dbReference type="Proteomes" id="UP001175261"/>
    </source>
</evidence>
<accession>A0AA39GJB8</accession>
<gene>
    <name evidence="1" type="ORF">NLU13_4669</name>
</gene>